<organism evidence="9 10">
    <name type="scientific">Lentilactobacillus parabuchneri DSM 5707 = NBRC 107865</name>
    <dbReference type="NCBI Taxonomy" id="1423784"/>
    <lineage>
        <taxon>Bacteria</taxon>
        <taxon>Bacillati</taxon>
        <taxon>Bacillota</taxon>
        <taxon>Bacilli</taxon>
        <taxon>Lactobacillales</taxon>
        <taxon>Lactobacillaceae</taxon>
        <taxon>Lentilactobacillus</taxon>
    </lineage>
</organism>
<accession>A0A0R1YR31</accession>
<proteinExistence type="inferred from homology"/>
<dbReference type="InterPro" id="IPR003474">
    <property type="entry name" value="Glcn_transporter"/>
</dbReference>
<evidence type="ECO:0000256" key="6">
    <source>
        <dbReference type="ARBA" id="ARBA00023136"/>
    </source>
</evidence>
<dbReference type="Pfam" id="PF02447">
    <property type="entry name" value="GntP_permease"/>
    <property type="match status" value="1"/>
</dbReference>
<dbReference type="GeneID" id="69802700"/>
<feature type="transmembrane region" description="Helical" evidence="8">
    <location>
        <begin position="96"/>
        <end position="129"/>
    </location>
</feature>
<dbReference type="EMBL" id="AZGK01000025">
    <property type="protein sequence ID" value="KRM44657.1"/>
    <property type="molecule type" value="Genomic_DNA"/>
</dbReference>
<gene>
    <name evidence="9" type="ORF">FC51_GL001355</name>
</gene>
<comment type="caution">
    <text evidence="9">The sequence shown here is derived from an EMBL/GenBank/DDBJ whole genome shotgun (WGS) entry which is preliminary data.</text>
</comment>
<sequence>MPLIIVALGVFLLILLITKFKLNTFVSLVITAFVVGLFLGTPLTKLPTIITTGIGDQLGELAIIFGMGSMIGKLVSDSGGGYRIAHTLISKFGRKHIQIAVVLASFIVGLALFFEVGLVVLLPIIFIIAREIDMPLMSLAIPMAATLNVMHGFIPPHPAPTAISGIFGANIGQVIIYGIIVAIPTVIISGPVFNHFLHKLYPKVYRITTEIPALGKFKEFKLEETPKFGISVLTSMMPVILIGVSTIFEFTLPKSSGLLNVVKFIGNPDVAMLISLIFALFTMGVLQKIPMKQVGNTLEGAIKQISVMLFIIAGGGAFKQVLVDDGVASYVSNIFMGVHMSPLIAAWLIAAVLRVSLGSSTVSALTAAGLVGPMIASTGVNPALMVLAVGAGSVFADHVNDAGFWMVKEYFGLTLKETFLSWTTLTSVLAIAGLLSVLALSLVV</sequence>
<evidence type="ECO:0000256" key="3">
    <source>
        <dbReference type="ARBA" id="ARBA00022475"/>
    </source>
</evidence>
<evidence type="ECO:0000256" key="1">
    <source>
        <dbReference type="ARBA" id="ARBA00004651"/>
    </source>
</evidence>
<dbReference type="PATRIC" id="fig|1423784.4.peg.1380"/>
<dbReference type="Proteomes" id="UP000051957">
    <property type="component" value="Unassembled WGS sequence"/>
</dbReference>
<name>A0A0R1YR31_9LACO</name>
<feature type="transmembrane region" description="Helical" evidence="8">
    <location>
        <begin position="365"/>
        <end position="396"/>
    </location>
</feature>
<comment type="subcellular location">
    <subcellularLocation>
        <location evidence="1">Cell membrane</location>
        <topology evidence="1">Multi-pass membrane protein</topology>
    </subcellularLocation>
</comment>
<dbReference type="RefSeq" id="WP_057911369.1">
    <property type="nucleotide sequence ID" value="NZ_AZGK01000025.1"/>
</dbReference>
<reference evidence="9 10" key="1">
    <citation type="journal article" date="2015" name="Genome Announc.">
        <title>Expanding the biotechnology potential of lactobacilli through comparative genomics of 213 strains and associated genera.</title>
        <authorList>
            <person name="Sun Z."/>
            <person name="Harris H.M."/>
            <person name="McCann A."/>
            <person name="Guo C."/>
            <person name="Argimon S."/>
            <person name="Zhang W."/>
            <person name="Yang X."/>
            <person name="Jeffery I.B."/>
            <person name="Cooney J.C."/>
            <person name="Kagawa T.F."/>
            <person name="Liu W."/>
            <person name="Song Y."/>
            <person name="Salvetti E."/>
            <person name="Wrobel A."/>
            <person name="Rasinkangas P."/>
            <person name="Parkhill J."/>
            <person name="Rea M.C."/>
            <person name="O'Sullivan O."/>
            <person name="Ritari J."/>
            <person name="Douillard F.P."/>
            <person name="Paul Ross R."/>
            <person name="Yang R."/>
            <person name="Briner A.E."/>
            <person name="Felis G.E."/>
            <person name="de Vos W.M."/>
            <person name="Barrangou R."/>
            <person name="Klaenhammer T.R."/>
            <person name="Caufield P.W."/>
            <person name="Cui Y."/>
            <person name="Zhang H."/>
            <person name="O'Toole P.W."/>
        </authorList>
    </citation>
    <scope>NUCLEOTIDE SEQUENCE [LARGE SCALE GENOMIC DNA]</scope>
    <source>
        <strain evidence="9 10">DSM 5707</strain>
    </source>
</reference>
<keyword evidence="2" id="KW-0813">Transport</keyword>
<keyword evidence="5 8" id="KW-1133">Transmembrane helix</keyword>
<feature type="transmembrane region" description="Helical" evidence="8">
    <location>
        <begin position="174"/>
        <end position="197"/>
    </location>
</feature>
<evidence type="ECO:0000256" key="7">
    <source>
        <dbReference type="ARBA" id="ARBA00049663"/>
    </source>
</evidence>
<dbReference type="GO" id="GO:0005886">
    <property type="term" value="C:plasma membrane"/>
    <property type="evidence" value="ECO:0007669"/>
    <property type="project" value="UniProtKB-SubCell"/>
</dbReference>
<dbReference type="AlphaFoldDB" id="A0A0R1YR31"/>
<dbReference type="PANTHER" id="PTHR30354:SF22">
    <property type="entry name" value="HIGH-AFFINITY GLUCONATE TRANSPORTER"/>
    <property type="match status" value="1"/>
</dbReference>
<evidence type="ECO:0000256" key="8">
    <source>
        <dbReference type="SAM" id="Phobius"/>
    </source>
</evidence>
<dbReference type="NCBIfam" id="TIGR00791">
    <property type="entry name" value="gntP"/>
    <property type="match status" value="1"/>
</dbReference>
<protein>
    <submittedName>
        <fullName evidence="9">Gluconate transporter</fullName>
    </submittedName>
</protein>
<comment type="similarity">
    <text evidence="7">Belongs to the GntP permease family.</text>
</comment>
<dbReference type="PIRSF" id="PIRSF002746">
    <property type="entry name" value="Gluconate_transporter"/>
    <property type="match status" value="1"/>
</dbReference>
<feature type="transmembrane region" description="Helical" evidence="8">
    <location>
        <begin position="136"/>
        <end position="154"/>
    </location>
</feature>
<feature type="transmembrane region" description="Helical" evidence="8">
    <location>
        <begin position="301"/>
        <end position="318"/>
    </location>
</feature>
<feature type="transmembrane region" description="Helical" evidence="8">
    <location>
        <begin position="270"/>
        <end position="289"/>
    </location>
</feature>
<evidence type="ECO:0000313" key="9">
    <source>
        <dbReference type="EMBL" id="KRM44657.1"/>
    </source>
</evidence>
<keyword evidence="3" id="KW-1003">Cell membrane</keyword>
<feature type="transmembrane region" description="Helical" evidence="8">
    <location>
        <begin position="330"/>
        <end position="353"/>
    </location>
</feature>
<evidence type="ECO:0000256" key="2">
    <source>
        <dbReference type="ARBA" id="ARBA00022448"/>
    </source>
</evidence>
<feature type="transmembrane region" description="Helical" evidence="8">
    <location>
        <begin position="228"/>
        <end position="250"/>
    </location>
</feature>
<keyword evidence="4 8" id="KW-0812">Transmembrane</keyword>
<feature type="transmembrane region" description="Helical" evidence="8">
    <location>
        <begin position="28"/>
        <end position="46"/>
    </location>
</feature>
<keyword evidence="6 8" id="KW-0472">Membrane</keyword>
<evidence type="ECO:0000256" key="4">
    <source>
        <dbReference type="ARBA" id="ARBA00022692"/>
    </source>
</evidence>
<dbReference type="PANTHER" id="PTHR30354">
    <property type="entry name" value="GNT FAMILY GLUCONATE TRANSPORTER"/>
    <property type="match status" value="1"/>
</dbReference>
<feature type="transmembrane region" description="Helical" evidence="8">
    <location>
        <begin position="419"/>
        <end position="443"/>
    </location>
</feature>
<dbReference type="GO" id="GO:0015128">
    <property type="term" value="F:gluconate transmembrane transporter activity"/>
    <property type="evidence" value="ECO:0007669"/>
    <property type="project" value="InterPro"/>
</dbReference>
<evidence type="ECO:0000256" key="5">
    <source>
        <dbReference type="ARBA" id="ARBA00022989"/>
    </source>
</evidence>
<evidence type="ECO:0000313" key="10">
    <source>
        <dbReference type="Proteomes" id="UP000051957"/>
    </source>
</evidence>